<proteinExistence type="inferred from homology"/>
<evidence type="ECO:0000256" key="4">
    <source>
        <dbReference type="ARBA" id="ARBA00015368"/>
    </source>
</evidence>
<dbReference type="OrthoDB" id="5516033at2759"/>
<sequence length="118" mass="14258">MSFGAKKFRSRRQQLAYEASFAGKYQKHLKKNPFLYFGLPFCGMIVLGSYWLAGFTQVRFERDDRRVQEMNEADIMKVKKNQRKFDIKDEYYKLQGLSEEEWEPVRVKRLKDESENVW</sequence>
<dbReference type="GO" id="GO:0033617">
    <property type="term" value="P:mitochondrial respiratory chain complex IV assembly"/>
    <property type="evidence" value="ECO:0007669"/>
    <property type="project" value="TreeGrafter"/>
</dbReference>
<keyword evidence="9" id="KW-0496">Mitochondrion</keyword>
<dbReference type="Proteomes" id="UP000196158">
    <property type="component" value="Unassembled WGS sequence"/>
</dbReference>
<comment type="function">
    <text evidence="1">Required for the assembly of the mitochondrial respiratory chain complex IV (CIV), also known as cytochrome c oxidase. May participate in merging the COX1 and COX2 assembly lines.</text>
</comment>
<evidence type="ECO:0000256" key="11">
    <source>
        <dbReference type="SAM" id="Phobius"/>
    </source>
</evidence>
<evidence type="ECO:0000256" key="7">
    <source>
        <dbReference type="ARBA" id="ARBA00022792"/>
    </source>
</evidence>
<keyword evidence="8 11" id="KW-1133">Transmembrane helix</keyword>
<dbReference type="STRING" id="1789683.A0A1X7QYZ3"/>
<evidence type="ECO:0000256" key="5">
    <source>
        <dbReference type="ARBA" id="ARBA00019222"/>
    </source>
</evidence>
<evidence type="ECO:0000256" key="1">
    <source>
        <dbReference type="ARBA" id="ARBA00002490"/>
    </source>
</evidence>
<keyword evidence="6 11" id="KW-0812">Transmembrane</keyword>
<dbReference type="AlphaFoldDB" id="A0A1X7QYZ3"/>
<gene>
    <name evidence="12" type="ORF">KASA_0Q11286G</name>
</gene>
<comment type="subcellular location">
    <subcellularLocation>
        <location evidence="2">Mitochondrion inner membrane</location>
        <topology evidence="2">Single-pass membrane protein</topology>
    </subcellularLocation>
</comment>
<evidence type="ECO:0000256" key="6">
    <source>
        <dbReference type="ARBA" id="ARBA00022692"/>
    </source>
</evidence>
<dbReference type="InterPro" id="IPR020164">
    <property type="entry name" value="Cyt_c_Oxase_assmbl_COX16"/>
</dbReference>
<evidence type="ECO:0000256" key="9">
    <source>
        <dbReference type="ARBA" id="ARBA00023128"/>
    </source>
</evidence>
<dbReference type="PANTHER" id="PTHR17130">
    <property type="entry name" value="MITOCHONDRIAL OUTER MEMBRANE PROTEIN 25"/>
    <property type="match status" value="1"/>
</dbReference>
<name>A0A1X7QYZ3_9SACH</name>
<evidence type="ECO:0000256" key="3">
    <source>
        <dbReference type="ARBA" id="ARBA00008370"/>
    </source>
</evidence>
<evidence type="ECO:0000256" key="8">
    <source>
        <dbReference type="ARBA" id="ARBA00022989"/>
    </source>
</evidence>
<dbReference type="EMBL" id="FXLY01000002">
    <property type="protein sequence ID" value="SMN18618.1"/>
    <property type="molecule type" value="Genomic_DNA"/>
</dbReference>
<keyword evidence="7" id="KW-0999">Mitochondrion inner membrane</keyword>
<evidence type="ECO:0000313" key="13">
    <source>
        <dbReference type="Proteomes" id="UP000196158"/>
    </source>
</evidence>
<accession>A0A1X7QYZ3</accession>
<keyword evidence="10 11" id="KW-0472">Membrane</keyword>
<evidence type="ECO:0000256" key="10">
    <source>
        <dbReference type="ARBA" id="ARBA00023136"/>
    </source>
</evidence>
<dbReference type="GO" id="GO:0005743">
    <property type="term" value="C:mitochondrial inner membrane"/>
    <property type="evidence" value="ECO:0007669"/>
    <property type="project" value="UniProtKB-SubCell"/>
</dbReference>
<reference evidence="12 13" key="1">
    <citation type="submission" date="2017-04" db="EMBL/GenBank/DDBJ databases">
        <authorList>
            <person name="Afonso C.L."/>
            <person name="Miller P.J."/>
            <person name="Scott M.A."/>
            <person name="Spackman E."/>
            <person name="Goraichik I."/>
            <person name="Dimitrov K.M."/>
            <person name="Suarez D.L."/>
            <person name="Swayne D.E."/>
        </authorList>
    </citation>
    <scope>NUCLEOTIDE SEQUENCE [LARGE SCALE GENOMIC DNA]</scope>
</reference>
<dbReference type="Pfam" id="PF14138">
    <property type="entry name" value="COX16"/>
    <property type="match status" value="1"/>
</dbReference>
<feature type="transmembrane region" description="Helical" evidence="11">
    <location>
        <begin position="34"/>
        <end position="53"/>
    </location>
</feature>
<evidence type="ECO:0000256" key="2">
    <source>
        <dbReference type="ARBA" id="ARBA00004434"/>
    </source>
</evidence>
<dbReference type="PANTHER" id="PTHR17130:SF14">
    <property type="entry name" value="CYTOCHROME C OXIDASE ASSEMBLY PROTEIN COX16 HOMOLOG, MITOCHONDRIAL"/>
    <property type="match status" value="1"/>
</dbReference>
<evidence type="ECO:0000313" key="12">
    <source>
        <dbReference type="EMBL" id="SMN18618.1"/>
    </source>
</evidence>
<keyword evidence="13" id="KW-1185">Reference proteome</keyword>
<protein>
    <recommendedName>
        <fullName evidence="4">Cytochrome c oxidase assembly protein COX16, mitochondrial</fullName>
    </recommendedName>
    <alternativeName>
        <fullName evidence="5">Cytochrome c oxidase assembly protein cox16, mitochondrial</fullName>
    </alternativeName>
</protein>
<organism evidence="12 13">
    <name type="scientific">Maudiozyma saulgeensis</name>
    <dbReference type="NCBI Taxonomy" id="1789683"/>
    <lineage>
        <taxon>Eukaryota</taxon>
        <taxon>Fungi</taxon>
        <taxon>Dikarya</taxon>
        <taxon>Ascomycota</taxon>
        <taxon>Saccharomycotina</taxon>
        <taxon>Saccharomycetes</taxon>
        <taxon>Saccharomycetales</taxon>
        <taxon>Saccharomycetaceae</taxon>
        <taxon>Maudiozyma</taxon>
    </lineage>
</organism>
<comment type="similarity">
    <text evidence="3">Belongs to the COX16 family.</text>
</comment>